<sequence>MLGFIRTKIYVPTGLGVNETEYVIAHERTHIRRLDYLIKPLAFLITSVHCPYFFA</sequence>
<organism evidence="2 3">
    <name type="scientific">Lutispora saccharofermentans</name>
    <dbReference type="NCBI Taxonomy" id="3024236"/>
    <lineage>
        <taxon>Bacteria</taxon>
        <taxon>Bacillati</taxon>
        <taxon>Bacillota</taxon>
        <taxon>Clostridia</taxon>
        <taxon>Lutisporales</taxon>
        <taxon>Lutisporaceae</taxon>
        <taxon>Lutispora</taxon>
    </lineage>
</organism>
<evidence type="ECO:0000313" key="3">
    <source>
        <dbReference type="Proteomes" id="UP001651880"/>
    </source>
</evidence>
<evidence type="ECO:0000259" key="1">
    <source>
        <dbReference type="Pfam" id="PF05569"/>
    </source>
</evidence>
<dbReference type="InterPro" id="IPR008756">
    <property type="entry name" value="Peptidase_M56"/>
</dbReference>
<dbReference type="Proteomes" id="UP001651880">
    <property type="component" value="Unassembled WGS sequence"/>
</dbReference>
<gene>
    <name evidence="2" type="ORF">LJD61_06985</name>
</gene>
<dbReference type="RefSeq" id="WP_255226883.1">
    <property type="nucleotide sequence ID" value="NZ_JAJEKE010000004.1"/>
</dbReference>
<accession>A0ABT1NDK3</accession>
<reference evidence="2 3" key="1">
    <citation type="submission" date="2021-10" db="EMBL/GenBank/DDBJ databases">
        <title>Lutispora strain m25 sp. nov., a thermophilic, non-spore-forming bacterium isolated from a lab-scale methanogenic bioreactor digesting anaerobic sludge.</title>
        <authorList>
            <person name="El Houari A."/>
            <person name="Mcdonald J."/>
        </authorList>
    </citation>
    <scope>NUCLEOTIDE SEQUENCE [LARGE SCALE GENOMIC DNA]</scope>
    <source>
        <strain evidence="3">m25</strain>
    </source>
</reference>
<evidence type="ECO:0000313" key="2">
    <source>
        <dbReference type="EMBL" id="MCQ1529295.1"/>
    </source>
</evidence>
<dbReference type="EMBL" id="JAJEKE010000004">
    <property type="protein sequence ID" value="MCQ1529295.1"/>
    <property type="molecule type" value="Genomic_DNA"/>
</dbReference>
<comment type="caution">
    <text evidence="2">The sequence shown here is derived from an EMBL/GenBank/DDBJ whole genome shotgun (WGS) entry which is preliminary data.</text>
</comment>
<feature type="domain" description="Peptidase M56" evidence="1">
    <location>
        <begin position="2"/>
        <end position="49"/>
    </location>
</feature>
<dbReference type="Pfam" id="PF05569">
    <property type="entry name" value="Peptidase_M56"/>
    <property type="match status" value="1"/>
</dbReference>
<proteinExistence type="predicted"/>
<keyword evidence="3" id="KW-1185">Reference proteome</keyword>
<name>A0ABT1NDK3_9FIRM</name>
<protein>
    <recommendedName>
        <fullName evidence="1">Peptidase M56 domain-containing protein</fullName>
    </recommendedName>
</protein>